<dbReference type="SUPFAM" id="SSF56235">
    <property type="entry name" value="N-terminal nucleophile aminohydrolases (Ntn hydrolases)"/>
    <property type="match status" value="1"/>
</dbReference>
<comment type="caution">
    <text evidence="3">The sequence shown here is derived from an EMBL/GenBank/DDBJ whole genome shotgun (WGS) entry which is preliminary data.</text>
</comment>
<evidence type="ECO:0000259" key="2">
    <source>
        <dbReference type="PROSITE" id="PS51278"/>
    </source>
</evidence>
<dbReference type="InterPro" id="IPR017932">
    <property type="entry name" value="GATase_2_dom"/>
</dbReference>
<dbReference type="GO" id="GO:0052699">
    <property type="term" value="P:ergothioneine biosynthetic process"/>
    <property type="evidence" value="ECO:0007669"/>
    <property type="project" value="InterPro"/>
</dbReference>
<dbReference type="PROSITE" id="PS51278">
    <property type="entry name" value="GATASE_TYPE_2"/>
    <property type="match status" value="1"/>
</dbReference>
<dbReference type="InterPro" id="IPR017808">
    <property type="entry name" value="EgtC"/>
</dbReference>
<dbReference type="Pfam" id="PF13230">
    <property type="entry name" value="GATase_4"/>
    <property type="match status" value="1"/>
</dbReference>
<evidence type="ECO:0000313" key="4">
    <source>
        <dbReference type="Proteomes" id="UP000599391"/>
    </source>
</evidence>
<dbReference type="NCBIfam" id="TIGR03442">
    <property type="entry name" value="ergothioneine biosynthesis protein EgtC"/>
    <property type="match status" value="1"/>
</dbReference>
<dbReference type="EMBL" id="JAECZB010000006">
    <property type="protein sequence ID" value="MBH8551773.1"/>
    <property type="molecule type" value="Genomic_DNA"/>
</dbReference>
<sequence>MCRLLAYLGSPVSLEHLLYKPEHSLIVQSYQPREMTSGVVNADGFGVGWYHSQKATEPFTYKNTLPIWNDVNLPNLSRYIESKCVLAYVRSATPGQALDFANCQPFNYQQQLFIHNGYIQNFRQTLHRKIRSTLTPDFYEKINGNTDSEHIFALLLSQAQINRHRPPEYALRMTLITLLEMAKRYQLAVSANIVFSDGNRLIASRFASTSPAPSLYWLRDDPTFPQSIIIASEPLFVGNWTACPENSIISVGEDCDIQIEQI</sequence>
<dbReference type="PANTHER" id="PTHR43187">
    <property type="entry name" value="GLUTAMINE AMIDOTRANSFERASE DUG3-RELATED"/>
    <property type="match status" value="1"/>
</dbReference>
<keyword evidence="4" id="KW-1185">Reference proteome</keyword>
<name>A0A8J7H9P5_9CYAN</name>
<dbReference type="RefSeq" id="WP_214438089.1">
    <property type="nucleotide sequence ID" value="NZ_JAECZB010000006.1"/>
</dbReference>
<feature type="domain" description="Glutamine amidotransferase type-2" evidence="2">
    <location>
        <begin position="2"/>
        <end position="262"/>
    </location>
</feature>
<keyword evidence="1" id="KW-0315">Glutamine amidotransferase</keyword>
<dbReference type="AlphaFoldDB" id="A0A8J7H9P5"/>
<dbReference type="Gene3D" id="3.60.20.10">
    <property type="entry name" value="Glutamine Phosphoribosylpyrophosphate, subunit 1, domain 1"/>
    <property type="match status" value="1"/>
</dbReference>
<evidence type="ECO:0000313" key="3">
    <source>
        <dbReference type="EMBL" id="MBH8551773.1"/>
    </source>
</evidence>
<evidence type="ECO:0000256" key="1">
    <source>
        <dbReference type="ARBA" id="ARBA00022962"/>
    </source>
</evidence>
<dbReference type="Proteomes" id="UP000599391">
    <property type="component" value="Unassembled WGS sequence"/>
</dbReference>
<gene>
    <name evidence="3" type="primary">egtC</name>
    <name evidence="3" type="ORF">I8751_05155</name>
</gene>
<proteinExistence type="predicted"/>
<organism evidence="3 4">
    <name type="scientific">Atlanticothrix silvestris CENA357</name>
    <dbReference type="NCBI Taxonomy" id="1725252"/>
    <lineage>
        <taxon>Bacteria</taxon>
        <taxon>Bacillati</taxon>
        <taxon>Cyanobacteriota</taxon>
        <taxon>Cyanophyceae</taxon>
        <taxon>Nostocales</taxon>
        <taxon>Nodulariaceae</taxon>
        <taxon>Atlanticothrix</taxon>
        <taxon>Atlanticothrix silvestris</taxon>
    </lineage>
</organism>
<dbReference type="InterPro" id="IPR029055">
    <property type="entry name" value="Ntn_hydrolases_N"/>
</dbReference>
<reference evidence="3 4" key="1">
    <citation type="journal article" date="2021" name="Int. J. Syst. Evol. Microbiol.">
        <title>Amazonocrinis nigriterrae gen. nov., sp. nov., Atlanticothrix silvestris gen. nov., sp. nov. and Dendronalium phyllosphericum gen. nov., sp. nov., nostocacean cyanobacteria from Brazilian environments.</title>
        <authorList>
            <person name="Alvarenga D.O."/>
            <person name="Andreote A.P.D."/>
            <person name="Branco L.H.Z."/>
            <person name="Delbaje E."/>
            <person name="Cruz R.B."/>
            <person name="Varani A.M."/>
            <person name="Fiore M.F."/>
        </authorList>
    </citation>
    <scope>NUCLEOTIDE SEQUENCE [LARGE SCALE GENOMIC DNA]</scope>
    <source>
        <strain evidence="3 4">CENA357</strain>
    </source>
</reference>
<accession>A0A8J7H9P5</accession>
<dbReference type="CDD" id="cd01908">
    <property type="entry name" value="YafJ"/>
    <property type="match status" value="1"/>
</dbReference>
<dbReference type="InterPro" id="IPR052373">
    <property type="entry name" value="Gamma-glu_amide_hydrolase"/>
</dbReference>
<dbReference type="InterPro" id="IPR026869">
    <property type="entry name" value="EgtC-like"/>
</dbReference>
<dbReference type="PANTHER" id="PTHR43187:SF1">
    <property type="entry name" value="GLUTAMINE AMIDOTRANSFERASE DUG3-RELATED"/>
    <property type="match status" value="1"/>
</dbReference>
<protein>
    <submittedName>
        <fullName evidence="3">Ergothioneine biosynthesis protein EgtC</fullName>
    </submittedName>
</protein>